<dbReference type="Proteomes" id="UP000683575">
    <property type="component" value="Chromosome"/>
</dbReference>
<organism evidence="2 3">
    <name type="scientific">Nocardioides panacis</name>
    <dbReference type="NCBI Taxonomy" id="2849501"/>
    <lineage>
        <taxon>Bacteria</taxon>
        <taxon>Bacillati</taxon>
        <taxon>Actinomycetota</taxon>
        <taxon>Actinomycetes</taxon>
        <taxon>Propionibacteriales</taxon>
        <taxon>Nocardioidaceae</taxon>
        <taxon>Nocardioides</taxon>
    </lineage>
</organism>
<dbReference type="Pfam" id="PF14030">
    <property type="entry name" value="DUF4245"/>
    <property type="match status" value="1"/>
</dbReference>
<protein>
    <submittedName>
        <fullName evidence="2">DUF4245 domain-containing protein</fullName>
    </submittedName>
</protein>
<keyword evidence="1" id="KW-1133">Transmembrane helix</keyword>
<keyword evidence="1" id="KW-0812">Transmembrane</keyword>
<reference evidence="2" key="1">
    <citation type="submission" date="2021-06" db="EMBL/GenBank/DDBJ databases">
        <title>Complete genome sequence of Nocardioides sp. G188.</title>
        <authorList>
            <person name="Im W.-T."/>
        </authorList>
    </citation>
    <scope>NUCLEOTIDE SEQUENCE</scope>
    <source>
        <strain evidence="2">G188</strain>
    </source>
</reference>
<evidence type="ECO:0000256" key="1">
    <source>
        <dbReference type="SAM" id="Phobius"/>
    </source>
</evidence>
<evidence type="ECO:0000313" key="3">
    <source>
        <dbReference type="Proteomes" id="UP000683575"/>
    </source>
</evidence>
<proteinExistence type="predicted"/>
<dbReference type="InterPro" id="IPR025339">
    <property type="entry name" value="DUF4245"/>
</dbReference>
<keyword evidence="3" id="KW-1185">Reference proteome</keyword>
<accession>A0A975SYQ7</accession>
<dbReference type="RefSeq" id="WP_216939930.1">
    <property type="nucleotide sequence ID" value="NZ_CP077062.1"/>
</dbReference>
<gene>
    <name evidence="2" type="ORF">KRR39_00765</name>
</gene>
<evidence type="ECO:0000313" key="2">
    <source>
        <dbReference type="EMBL" id="QWZ08440.1"/>
    </source>
</evidence>
<dbReference type="KEGG" id="nps:KRR39_00765"/>
<feature type="transmembrane region" description="Helical" evidence="1">
    <location>
        <begin position="12"/>
        <end position="32"/>
    </location>
</feature>
<sequence length="176" mass="19064">MSGQAGRYQRSAGGMVGAMVVMVVLLVAWVGFRSLTTQEPDNPVRTVDYAQVVGPARKAAPFDLVAPPTLPAGWRATSVDFNDQSQPRWHLGVLTDQKRYVGLEQSERPVRQMVHQYVDKDASRGAPVRVAGSSWSTYTDAGGDLALVRRDGTTTTLVVGHDVPRGQLLAYTAGLR</sequence>
<dbReference type="EMBL" id="CP077062">
    <property type="protein sequence ID" value="QWZ08440.1"/>
    <property type="molecule type" value="Genomic_DNA"/>
</dbReference>
<name>A0A975SYQ7_9ACTN</name>
<dbReference type="AlphaFoldDB" id="A0A975SYQ7"/>
<keyword evidence="1" id="KW-0472">Membrane</keyword>